<evidence type="ECO:0000256" key="2">
    <source>
        <dbReference type="ARBA" id="ARBA00022536"/>
    </source>
</evidence>
<feature type="domain" description="Cadherin" evidence="14">
    <location>
        <begin position="1957"/>
        <end position="2058"/>
    </location>
</feature>
<name>A0A060XBK8_ONCMY</name>
<feature type="domain" description="Cadherin" evidence="14">
    <location>
        <begin position="2583"/>
        <end position="2686"/>
    </location>
</feature>
<dbReference type="GO" id="GO:0009653">
    <property type="term" value="P:anatomical structure morphogenesis"/>
    <property type="evidence" value="ECO:0007669"/>
    <property type="project" value="UniProtKB-ARBA"/>
</dbReference>
<feature type="domain" description="Cadherin" evidence="14">
    <location>
        <begin position="991"/>
        <end position="1105"/>
    </location>
</feature>
<dbReference type="STRING" id="8022.A0A060XBK8"/>
<feature type="domain" description="Cadherin" evidence="14">
    <location>
        <begin position="1107"/>
        <end position="1210"/>
    </location>
</feature>
<dbReference type="FunFam" id="2.60.40.60:FF:000052">
    <property type="entry name" value="FAT atypical cadherin 1"/>
    <property type="match status" value="1"/>
</dbReference>
<evidence type="ECO:0000256" key="12">
    <source>
        <dbReference type="PROSITE-ProRule" id="PRU00043"/>
    </source>
</evidence>
<dbReference type="SUPFAM" id="SSF49313">
    <property type="entry name" value="Cadherin-like"/>
    <property type="match status" value="28"/>
</dbReference>
<evidence type="ECO:0000256" key="10">
    <source>
        <dbReference type="ARBA" id="ARBA00023157"/>
    </source>
</evidence>
<dbReference type="GO" id="GO:0007156">
    <property type="term" value="P:homophilic cell adhesion via plasma membrane adhesion molecules"/>
    <property type="evidence" value="ECO:0007669"/>
    <property type="project" value="InterPro"/>
</dbReference>
<dbReference type="FunFam" id="2.60.40.60:FF:000013">
    <property type="entry name" value="Cadherin EGF LAG seven-pass G-type receptor"/>
    <property type="match status" value="3"/>
</dbReference>
<dbReference type="FunFam" id="2.60.40.60:FF:000067">
    <property type="entry name" value="FAT atypical cadherin 1"/>
    <property type="match status" value="1"/>
</dbReference>
<dbReference type="FunFam" id="2.60.40.60:FF:000039">
    <property type="entry name" value="FAT atypical cadherin 3"/>
    <property type="match status" value="1"/>
</dbReference>
<reference evidence="15" key="1">
    <citation type="journal article" date="2014" name="Nat. Commun.">
        <title>The rainbow trout genome provides novel insights into evolution after whole-genome duplication in vertebrates.</title>
        <authorList>
            <person name="Berthelot C."/>
            <person name="Brunet F."/>
            <person name="Chalopin D."/>
            <person name="Juanchich A."/>
            <person name="Bernard M."/>
            <person name="Noel B."/>
            <person name="Bento P."/>
            <person name="Da Silva C."/>
            <person name="Labadie K."/>
            <person name="Alberti A."/>
            <person name="Aury J.M."/>
            <person name="Louis A."/>
            <person name="Dehais P."/>
            <person name="Bardou P."/>
            <person name="Montfort J."/>
            <person name="Klopp C."/>
            <person name="Cabau C."/>
            <person name="Gaspin C."/>
            <person name="Thorgaard G.H."/>
            <person name="Boussaha M."/>
            <person name="Quillet E."/>
            <person name="Guyomard R."/>
            <person name="Galiana D."/>
            <person name="Bobe J."/>
            <person name="Volff J.N."/>
            <person name="Genet C."/>
            <person name="Wincker P."/>
            <person name="Jaillon O."/>
            <person name="Roest Crollius H."/>
            <person name="Guiguen Y."/>
        </authorList>
    </citation>
    <scope>NUCLEOTIDE SEQUENCE [LARGE SCALE GENOMIC DNA]</scope>
</reference>
<feature type="domain" description="Cadherin" evidence="14">
    <location>
        <begin position="1520"/>
        <end position="1633"/>
    </location>
</feature>
<dbReference type="FunFam" id="2.60.40.60:FF:000015">
    <property type="entry name" value="FAT atypical cadherin 1"/>
    <property type="match status" value="1"/>
</dbReference>
<proteinExistence type="predicted"/>
<feature type="domain" description="Cadherin" evidence="14">
    <location>
        <begin position="2163"/>
        <end position="2267"/>
    </location>
</feature>
<dbReference type="PaxDb" id="8022-A0A060XBK8"/>
<keyword evidence="2" id="KW-0245">EGF-like domain</keyword>
<dbReference type="PROSITE" id="PS00232">
    <property type="entry name" value="CADHERIN_1"/>
    <property type="match status" value="10"/>
</dbReference>
<evidence type="ECO:0000256" key="13">
    <source>
        <dbReference type="SAM" id="SignalP"/>
    </source>
</evidence>
<dbReference type="FunFam" id="2.60.40.60:FF:000080">
    <property type="entry name" value="FAT atypical cadherin 1"/>
    <property type="match status" value="1"/>
</dbReference>
<feature type="domain" description="Cadherin" evidence="14">
    <location>
        <begin position="357"/>
        <end position="461"/>
    </location>
</feature>
<evidence type="ECO:0000256" key="1">
    <source>
        <dbReference type="ARBA" id="ARBA00004479"/>
    </source>
</evidence>
<dbReference type="FunFam" id="2.60.40.60:FF:000037">
    <property type="entry name" value="FAT atypical cadherin 1"/>
    <property type="match status" value="1"/>
</dbReference>
<accession>A0A060XBK8</accession>
<dbReference type="EMBL" id="FR905156">
    <property type="protein sequence ID" value="CDQ76612.1"/>
    <property type="molecule type" value="Genomic_DNA"/>
</dbReference>
<dbReference type="FunFam" id="2.60.40.60:FF:000061">
    <property type="entry name" value="FAT atypical cadherin 3"/>
    <property type="match status" value="1"/>
</dbReference>
<feature type="domain" description="Cadherin" evidence="14">
    <location>
        <begin position="250"/>
        <end position="356"/>
    </location>
</feature>
<feature type="domain" description="Cadherin" evidence="14">
    <location>
        <begin position="787"/>
        <end position="884"/>
    </location>
</feature>
<dbReference type="PANTHER" id="PTHR24025:SF25">
    <property type="entry name" value="FAT ATYPICAL CADHERIN 1"/>
    <property type="match status" value="1"/>
</dbReference>
<feature type="domain" description="Cadherin" evidence="14">
    <location>
        <begin position="30"/>
        <end position="144"/>
    </location>
</feature>
<dbReference type="FunFam" id="2.60.40.60:FF:000059">
    <property type="entry name" value="FAT atypical cadherin 3"/>
    <property type="match status" value="1"/>
</dbReference>
<dbReference type="InterPro" id="IPR020894">
    <property type="entry name" value="Cadherin_CS"/>
</dbReference>
<dbReference type="FunFam" id="2.60.40.60:FF:000032">
    <property type="entry name" value="FAT atypical cadherin 1"/>
    <property type="match status" value="1"/>
</dbReference>
<keyword evidence="5" id="KW-0677">Repeat</keyword>
<dbReference type="CDD" id="cd11304">
    <property type="entry name" value="Cadherin_repeat"/>
    <property type="match status" value="28"/>
</dbReference>
<sequence>MGKLFTAIVMQILWSCSGIPGQQTSPLQFTQTVYNTTIYENSAAKSYVECPIKMGIYITDPSWDIQYKIESGDGEVLFKAEEYVLGDFSFLRIRTKGGSSAILNREVKEHYSLRVKALKWSTNAVAQTIVQVRVLDTNDLRPLFSPTSYTVSVPEHADIRTSIVRVTATDADVGSNAEYYFSLGGEHTHMFAIHPTSGVITLMARLDYAKRRLFEMDVLAVDRGMKLYGSTSTRVVINVIDVNNNAPVFQQPTYKGNVNENVPVGTSILTVSASDMDEGENGYVTYTIANVNPPQPFNIDYFTGVISTARELDYEKMPRVYNLRVRASDWGSPFRREVETPVSITLNNLNDNEPLFEKVDCEVSLPRYYRVGEQIVAVSAIDADDMEGVQHVVIDGNSLGLFDLTPDTGLLSLKLPLHYGEAARLSFHSLQISANDGETSSKPMFVNITDIHSINNYFPHFVDSTPKVIEVKEDLQVGMRIAHLSAIDADHGFSGTLMFVISGGDVESRFMIEMDTGWLKIMEPLDREIMDQYTLNITVYDLGTPQRSASHVLQINVLDSNDNSPNFLQNSYSVSIREDTDVGTAVIQVDATDKDSGANRIIRYSLMAESDHFVIDDQTGVVKVKSPLDRELHPTIILKVVACDQAVDEPQMVSTVSLKIVLEDINDNPPRFFPLHQRVKVREDLPLGAVVVWLQAHDPDQGQSGQVRFSLLDNGDGDFDVDKTNGAVRILRTLDFERRQVYNLTARAKDKGKPESLSCTCFIEVYVVDVDENLHQPRFASFVDKGSVREDAPVGTTIMTVIAQDNDQGRAGEIRYSIRDGSGLGVFTIDEESGVIQTQELLDHETTDHYWLTIYGTDLAVVPQSSFMEVYIEVEDVNDNAPQTSEPVYYPEVMENSPKDVSVIQVEAVDPDSGNSDKFDYKITSGNPQGFFSIDHQTGLVTTTSRKLDREQQEEHTLEITVTDKGVPARSTAVRVVVRVQDENDNTPQFLEKIYKVQLPERDRDRSDRDRGVAKSEPIYRVIASDRDTGPNAEVSYSIEGGDEQGRFFIEPQTGHVFSREVVSAGQHAILTIKVVDNGRPQRSSTCRLHIEWIVRPEPSSEPLVFEETSLVFSVMETDPVAHMVGVISTQPIDTPVWFQITGGNADSRFDVGKGSGTVILAKPLHAEPKSNYSLTVEATDGNRYISTQRYCKAGVFIKVIDTNNHQPQFSQPQYEVSIPEDTAPETGILQLSATDRDQRNRLTFTLLSSTDLFSQRRFRLDPGTGQLYTTEPLDHEVMNKHTLTVMVCDDCVPVKRNLVRVIVNVEDTNDNTPWFTSPRYSGQVFESAAVGSAVLQVTAQDRDRGSNAEISYIIESGNEDNSFAIDLVLGTITVAKELDRDDKSQFELAVKASDRGAPPLSAVTTVRIAVTVPDNARPRFPEEEISAVISETAPVGSLVTLVSASSHSSVLYQIREGNVNNAFDINPTSGVVVTQRLLDYESVSSYRLTVQATNMAEMVNYVTVLIHLRDENDNSPVFTQTEFRGVVSESAPVNSVVLTNGRSPLVIQATDADSDLNGRLVYQIVEPYALEYFAIDSSTGAIRTVTGLDYEQRSEFNFTVQVHDSGKPQLFSDIIAYVTIHITDVNDCPPTFSQDVFETSVIVPTYSGVKVISINATDLDSGPGSKLLLNEPLFYTILNPQGRFEIGHTSGVLFTTGVPFDREEQDTFEIVVEVTKEHRSSGVAHALVVVTIEDVNDNEPVFVGLPYSALVQLDSAVGQDVPLDTSIVKIQANASEGPRTVYSISKGDPLGQFSISFITGVFHVVQPLDYETHPAYRLSIRASDSLTGAHSEVFLDIILEDVNDNAPTFKERLYEASVSELADIDSSVLQVSATDSDSGNNKVLFYQLVEEGGGSEYFTIDQDSGVIMTSVLLDFEVGPQHRLVVRAVDGGVPAQSSEVQVIISVTDINDNPPVFTQHLYKAMVSQLAQRGHFVACVRTSDADLSDTDRLEYSLLSGNEDSSFTIDGRSGEIVISKYRKLNRETLYNLSVSVSDGLYSSVCNVQVTVVTSNLHSPSFSHTDSVVELLENSPVGMLVTQVTATDKDLGVYGKVTYYIVNDVAKDKFTINENGEIFTVESLDRENVISNLISISLMAKDGGGKLGFTSVNVILTDVNDNAPQFRAAEYKANIPRDVSEGTVIVRVTAVDADEGSNADITYTVQSEVGGFDIHPLNGDILKLAKRLDFETTKWYLLTLQAQGDLEDIDVITTAQLHIQVQDVNDNSPQFESDSYRSFVVENLPKGTSVIQVKATDLDSGVNGQVTYSLDQYQNSVDVLGMFAVDAESGWVTTLKELDREQQDRYSVAVLATDRGHDGRLNTAATVEVTVVDVNDNPMHFTAEVFRASDIPVPSRAITVLRTTDRDSEDLNKPICCFITGGDPRAQFDLEHSQGEWRVVVRRALDREERDSYLLNVTASDGTFVTTATVEISVLDANDNSPVCERALYAQTVPENAPEGRLVLQVSAIDADIQSNAQISYTLSGDGADYFSIESDTGRLRTLLPLDREERDVYSLLVQADDGGQRYCQANVVITVGDVNDNAPEFTADPYPVTVFENTEINTYVARLQATDLDAGNNSRILYSFEDSADGRFSIQQHSGLVRVERPLVRTQAGYTLRVRATDQGSPRRLSSVCSVLVSVLSVNDRPPAFQNRDYGVTVSEDVTLGTQVVRVFAASGDPKATADIIYSIVNGNEHGMFSMDSHTGDIFVTKSLDYEASHEHYLTVQASDKGRTSQGDIATVTIYLTDVNDNSPVFSQEVYSAVISEDTDMGLTMLTVMADDIDGPSNNHIHFSIVKGNQAGPFTIDTVSGEVKVVCPLDREKVPAYTLTVLASDSGSPSRSSSALVNIDVSDVNDNAPVFSEADYSLVIQDSVPVGSSVLKLTVTDRDASHNGPPFSFTILGGDEGGSFLIDPQGTLRTTTLLDRTVKDHYILYAQVGLHSQNAN</sequence>
<dbReference type="PRINTS" id="PR00205">
    <property type="entry name" value="CADHERIN"/>
</dbReference>
<keyword evidence="11" id="KW-0325">Glycoprotein</keyword>
<dbReference type="GO" id="GO:0005509">
    <property type="term" value="F:calcium ion binding"/>
    <property type="evidence" value="ECO:0007669"/>
    <property type="project" value="UniProtKB-UniRule"/>
</dbReference>
<feature type="domain" description="Cadherin" evidence="14">
    <location>
        <begin position="463"/>
        <end position="567"/>
    </location>
</feature>
<dbReference type="InterPro" id="IPR050971">
    <property type="entry name" value="Cadherin-domain_protein"/>
</dbReference>
<organism evidence="15 16">
    <name type="scientific">Oncorhynchus mykiss</name>
    <name type="common">Rainbow trout</name>
    <name type="synonym">Salmo gairdneri</name>
    <dbReference type="NCBI Taxonomy" id="8022"/>
    <lineage>
        <taxon>Eukaryota</taxon>
        <taxon>Metazoa</taxon>
        <taxon>Chordata</taxon>
        <taxon>Craniata</taxon>
        <taxon>Vertebrata</taxon>
        <taxon>Euteleostomi</taxon>
        <taxon>Actinopterygii</taxon>
        <taxon>Neopterygii</taxon>
        <taxon>Teleostei</taxon>
        <taxon>Protacanthopterygii</taxon>
        <taxon>Salmoniformes</taxon>
        <taxon>Salmonidae</taxon>
        <taxon>Salmoninae</taxon>
        <taxon>Oncorhynchus</taxon>
    </lineage>
</organism>
<evidence type="ECO:0000256" key="7">
    <source>
        <dbReference type="ARBA" id="ARBA00022889"/>
    </source>
</evidence>
<dbReference type="SMART" id="SM00112">
    <property type="entry name" value="CA"/>
    <property type="match status" value="28"/>
</dbReference>
<dbReference type="FunFam" id="2.60.40.60:FF:000075">
    <property type="entry name" value="FAT atypical cadherin 1"/>
    <property type="match status" value="1"/>
</dbReference>
<keyword evidence="10" id="KW-1015">Disulfide bond</keyword>
<keyword evidence="8" id="KW-1133">Transmembrane helix</keyword>
<dbReference type="Pfam" id="PF00028">
    <property type="entry name" value="Cadherin"/>
    <property type="match status" value="26"/>
</dbReference>
<keyword evidence="9" id="KW-0472">Membrane</keyword>
<feature type="domain" description="Cadherin" evidence="14">
    <location>
        <begin position="1634"/>
        <end position="1743"/>
    </location>
</feature>
<feature type="domain" description="Cadherin" evidence="14">
    <location>
        <begin position="2481"/>
        <end position="2582"/>
    </location>
</feature>
<evidence type="ECO:0000256" key="6">
    <source>
        <dbReference type="ARBA" id="ARBA00022837"/>
    </source>
</evidence>
<dbReference type="FunFam" id="2.60.40.60:FF:000041">
    <property type="entry name" value="FAT atypical cadherin 1"/>
    <property type="match status" value="1"/>
</dbReference>
<feature type="domain" description="Cadherin" evidence="14">
    <location>
        <begin position="2687"/>
        <end position="2791"/>
    </location>
</feature>
<dbReference type="PROSITE" id="PS50268">
    <property type="entry name" value="CADHERIN_2"/>
    <property type="match status" value="28"/>
</dbReference>
<feature type="domain" description="Cadherin" evidence="14">
    <location>
        <begin position="1744"/>
        <end position="1850"/>
    </location>
</feature>
<dbReference type="FunFam" id="2.60.40.60:FF:000026">
    <property type="entry name" value="FAT atypical cadherin 1"/>
    <property type="match status" value="1"/>
</dbReference>
<dbReference type="FunFam" id="2.60.40.60:FF:000020">
    <property type="entry name" value="Dachsous cadherin-related 1b"/>
    <property type="match status" value="3"/>
</dbReference>
<feature type="chain" id="PRO_5001590818" description="Cadherin domain-containing protein" evidence="13">
    <location>
        <begin position="19"/>
        <end position="2981"/>
    </location>
</feature>
<dbReference type="Gene3D" id="2.60.40.60">
    <property type="entry name" value="Cadherins"/>
    <property type="match status" value="28"/>
</dbReference>
<keyword evidence="7" id="KW-0130">Cell adhesion</keyword>
<evidence type="ECO:0000256" key="8">
    <source>
        <dbReference type="ARBA" id="ARBA00022989"/>
    </source>
</evidence>
<evidence type="ECO:0000313" key="15">
    <source>
        <dbReference type="EMBL" id="CDQ76612.1"/>
    </source>
</evidence>
<evidence type="ECO:0000256" key="4">
    <source>
        <dbReference type="ARBA" id="ARBA00022729"/>
    </source>
</evidence>
<keyword evidence="6 12" id="KW-0106">Calcium</keyword>
<evidence type="ECO:0000256" key="11">
    <source>
        <dbReference type="ARBA" id="ARBA00023180"/>
    </source>
</evidence>
<feature type="domain" description="Cadherin" evidence="14">
    <location>
        <begin position="1851"/>
        <end position="1956"/>
    </location>
</feature>
<dbReference type="FunFam" id="2.60.40.60:FF:000051">
    <property type="entry name" value="FAT atypical cadherin 1"/>
    <property type="match status" value="1"/>
</dbReference>
<feature type="domain" description="Cadherin" evidence="14">
    <location>
        <begin position="568"/>
        <end position="672"/>
    </location>
</feature>
<dbReference type="FunFam" id="2.60.40.60:FF:000058">
    <property type="entry name" value="FAT atypical cadherin 3"/>
    <property type="match status" value="1"/>
</dbReference>
<keyword evidence="3" id="KW-0812">Transmembrane</keyword>
<feature type="domain" description="Cadherin" evidence="14">
    <location>
        <begin position="2059"/>
        <end position="2162"/>
    </location>
</feature>
<dbReference type="GO" id="GO:0005886">
    <property type="term" value="C:plasma membrane"/>
    <property type="evidence" value="ECO:0007669"/>
    <property type="project" value="InterPro"/>
</dbReference>
<dbReference type="FunFam" id="2.60.40.60:FF:000053">
    <property type="entry name" value="FAT atypical cadherin 3"/>
    <property type="match status" value="1"/>
</dbReference>
<dbReference type="GO" id="GO:0005911">
    <property type="term" value="C:cell-cell junction"/>
    <property type="evidence" value="ECO:0007669"/>
    <property type="project" value="TreeGrafter"/>
</dbReference>
<gene>
    <name evidence="15" type="ORF">GSONMT00053103001</name>
</gene>
<dbReference type="FunFam" id="2.60.40.60:FF:000066">
    <property type="entry name" value="FAT atypical cadherin 1"/>
    <property type="match status" value="1"/>
</dbReference>
<feature type="domain" description="Cadherin" evidence="14">
    <location>
        <begin position="145"/>
        <end position="249"/>
    </location>
</feature>
<feature type="domain" description="Cadherin" evidence="14">
    <location>
        <begin position="1317"/>
        <end position="1421"/>
    </location>
</feature>
<comment type="subcellular location">
    <subcellularLocation>
        <location evidence="1">Membrane</location>
        <topology evidence="1">Single-pass type I membrane protein</topology>
    </subcellularLocation>
</comment>
<feature type="domain" description="Cadherin" evidence="14">
    <location>
        <begin position="2268"/>
        <end position="2382"/>
    </location>
</feature>
<dbReference type="Proteomes" id="UP000193380">
    <property type="component" value="Unassembled WGS sequence"/>
</dbReference>
<feature type="domain" description="Cadherin" evidence="14">
    <location>
        <begin position="1211"/>
        <end position="1316"/>
    </location>
</feature>
<dbReference type="InterPro" id="IPR002126">
    <property type="entry name" value="Cadherin-like_dom"/>
</dbReference>
<feature type="domain" description="Cadherin" evidence="14">
    <location>
        <begin position="885"/>
        <end position="990"/>
    </location>
</feature>
<dbReference type="FunFam" id="2.60.40.60:FF:000064">
    <property type="entry name" value="FAT atypical cadherin 1"/>
    <property type="match status" value="1"/>
</dbReference>
<reference evidence="15" key="2">
    <citation type="submission" date="2014-03" db="EMBL/GenBank/DDBJ databases">
        <authorList>
            <person name="Genoscope - CEA"/>
        </authorList>
    </citation>
    <scope>NUCLEOTIDE SEQUENCE</scope>
</reference>
<dbReference type="FunFam" id="2.60.40.60:FF:000071">
    <property type="entry name" value="FAT atypical cadherin 1"/>
    <property type="match status" value="1"/>
</dbReference>
<evidence type="ECO:0000256" key="9">
    <source>
        <dbReference type="ARBA" id="ARBA00023136"/>
    </source>
</evidence>
<dbReference type="InterPro" id="IPR015919">
    <property type="entry name" value="Cadherin-like_sf"/>
</dbReference>
<dbReference type="PANTHER" id="PTHR24025">
    <property type="entry name" value="DESMOGLEIN FAMILY MEMBER"/>
    <property type="match status" value="1"/>
</dbReference>
<dbReference type="FunFam" id="2.60.40.60:FF:000084">
    <property type="entry name" value="FAT atypical cadherin 3"/>
    <property type="match status" value="1"/>
</dbReference>
<evidence type="ECO:0000259" key="14">
    <source>
        <dbReference type="PROSITE" id="PS50268"/>
    </source>
</evidence>
<feature type="domain" description="Cadherin" evidence="14">
    <location>
        <begin position="2394"/>
        <end position="2480"/>
    </location>
</feature>
<feature type="domain" description="Cadherin" evidence="14">
    <location>
        <begin position="673"/>
        <end position="779"/>
    </location>
</feature>
<feature type="signal peptide" evidence="13">
    <location>
        <begin position="1"/>
        <end position="18"/>
    </location>
</feature>
<dbReference type="FunFam" id="2.60.40.60:FF:000033">
    <property type="entry name" value="FAT atypical cadherin 1"/>
    <property type="match status" value="1"/>
</dbReference>
<feature type="domain" description="Cadherin" evidence="14">
    <location>
        <begin position="2897"/>
        <end position="2973"/>
    </location>
</feature>
<dbReference type="FunFam" id="2.60.40.60:FF:000065">
    <property type="entry name" value="FAT atypical cadherin 1"/>
    <property type="match status" value="1"/>
</dbReference>
<evidence type="ECO:0000256" key="3">
    <source>
        <dbReference type="ARBA" id="ARBA00022692"/>
    </source>
</evidence>
<feature type="domain" description="Cadherin" evidence="14">
    <location>
        <begin position="2792"/>
        <end position="2896"/>
    </location>
</feature>
<feature type="domain" description="Cadherin" evidence="14">
    <location>
        <begin position="1422"/>
        <end position="1519"/>
    </location>
</feature>
<dbReference type="FunFam" id="2.60.40.60:FF:000024">
    <property type="entry name" value="FAT atypical cadherin 3"/>
    <property type="match status" value="1"/>
</dbReference>
<protein>
    <recommendedName>
        <fullName evidence="14">Cadherin domain-containing protein</fullName>
    </recommendedName>
</protein>
<keyword evidence="4 13" id="KW-0732">Signal</keyword>
<evidence type="ECO:0000256" key="5">
    <source>
        <dbReference type="ARBA" id="ARBA00022737"/>
    </source>
</evidence>
<evidence type="ECO:0000313" key="16">
    <source>
        <dbReference type="Proteomes" id="UP000193380"/>
    </source>
</evidence>